<evidence type="ECO:0000256" key="1">
    <source>
        <dbReference type="ARBA" id="ARBA00022734"/>
    </source>
</evidence>
<evidence type="ECO:0000256" key="3">
    <source>
        <dbReference type="RuleBase" id="RU102079"/>
    </source>
</evidence>
<feature type="domain" description="Galectin" evidence="4">
    <location>
        <begin position="318"/>
        <end position="454"/>
    </location>
</feature>
<dbReference type="PROSITE" id="PS51304">
    <property type="entry name" value="GALECTIN"/>
    <property type="match status" value="3"/>
</dbReference>
<dbReference type="InterPro" id="IPR013320">
    <property type="entry name" value="ConA-like_dom_sf"/>
</dbReference>
<dbReference type="CDD" id="cd00070">
    <property type="entry name" value="GLECT"/>
    <property type="match status" value="3"/>
</dbReference>
<dbReference type="PANTHER" id="PTHR11346:SF147">
    <property type="entry name" value="GALECTIN"/>
    <property type="match status" value="1"/>
</dbReference>
<comment type="caution">
    <text evidence="5">The sequence shown here is derived from an EMBL/GenBank/DDBJ whole genome shotgun (WGS) entry which is preliminary data.</text>
</comment>
<protein>
    <recommendedName>
        <fullName evidence="3">Galectin</fullName>
    </recommendedName>
</protein>
<dbReference type="Pfam" id="PF00337">
    <property type="entry name" value="Gal-bind_lectin"/>
    <property type="match status" value="3"/>
</dbReference>
<dbReference type="GO" id="GO:0030246">
    <property type="term" value="F:carbohydrate binding"/>
    <property type="evidence" value="ECO:0007669"/>
    <property type="project" value="UniProtKB-UniRule"/>
</dbReference>
<gene>
    <name evidence="5" type="ORF">RRG08_019587</name>
</gene>
<evidence type="ECO:0000313" key="6">
    <source>
        <dbReference type="Proteomes" id="UP001283361"/>
    </source>
</evidence>
<dbReference type="InterPro" id="IPR001079">
    <property type="entry name" value="Galectin_CRD"/>
</dbReference>
<dbReference type="Gene3D" id="2.60.120.200">
    <property type="match status" value="3"/>
</dbReference>
<evidence type="ECO:0000256" key="2">
    <source>
        <dbReference type="ARBA" id="ARBA00022737"/>
    </source>
</evidence>
<sequence length="454" mass="50930">MGNNINIPYSAFINGGVRDGMEMVISGTPKPTADKFSINLCSAQTVDQGDVAFHFNPRFNQGCVVRNHKQGRGWGAEETAGGLPLQRGRPFTLQIQVRNQGFKVFLNQKHFCDFTFRLPLSSVQFLFINGDITLQSIHLKEERASSHNIIPYSSFIHGGIYDGLDMVITGVPRPQCDRFSINLCKGATQEQGDIAFHFNPRFSQGCVVRNHRQGNTWGAEELAGLMPFIRGQHFTLNLKVLSHGYQVLVNGKHFCDFIHRLPKESVQYIHVKGDVNIGSVEFRRQSPQISYPGAAAGSVTYPHSVPNPNPVYSPVVPATVPIQGGFYPGKIIQVTGMPHIGGSRFNIDLVCGYSQFSDLAFHFDVRFNYGNDRGVVVRNHRQGGQYGVEEKHQPFFPFVQNANFEMMILCEPHCIKVAVNNQHFIEFNHRVQPLNLVDHLQVNGDVTVHQIRFQ</sequence>
<feature type="domain" description="Galectin" evidence="4">
    <location>
        <begin position="9"/>
        <end position="140"/>
    </location>
</feature>
<dbReference type="SUPFAM" id="SSF49899">
    <property type="entry name" value="Concanavalin A-like lectins/glucanases"/>
    <property type="match status" value="3"/>
</dbReference>
<dbReference type="PANTHER" id="PTHR11346">
    <property type="entry name" value="GALECTIN"/>
    <property type="match status" value="1"/>
</dbReference>
<dbReference type="SMART" id="SM00908">
    <property type="entry name" value="Gal-bind_lectin"/>
    <property type="match status" value="3"/>
</dbReference>
<reference evidence="5" key="1">
    <citation type="journal article" date="2023" name="G3 (Bethesda)">
        <title>A reference genome for the long-term kleptoplast-retaining sea slug Elysia crispata morphotype clarki.</title>
        <authorList>
            <person name="Eastman K.E."/>
            <person name="Pendleton A.L."/>
            <person name="Shaikh M.A."/>
            <person name="Suttiyut T."/>
            <person name="Ogas R."/>
            <person name="Tomko P."/>
            <person name="Gavelis G."/>
            <person name="Widhalm J.R."/>
            <person name="Wisecaver J.H."/>
        </authorList>
    </citation>
    <scope>NUCLEOTIDE SEQUENCE</scope>
    <source>
        <strain evidence="5">ECLA1</strain>
    </source>
</reference>
<name>A0AAE0ZEH1_9GAST</name>
<dbReference type="Proteomes" id="UP001283361">
    <property type="component" value="Unassembled WGS sequence"/>
</dbReference>
<dbReference type="SMART" id="SM00276">
    <property type="entry name" value="GLECT"/>
    <property type="match status" value="3"/>
</dbReference>
<dbReference type="FunFam" id="2.60.120.200:FF:000124">
    <property type="entry name" value="Galectin-4"/>
    <property type="match status" value="3"/>
</dbReference>
<evidence type="ECO:0000259" key="4">
    <source>
        <dbReference type="PROSITE" id="PS51304"/>
    </source>
</evidence>
<keyword evidence="2" id="KW-0677">Repeat</keyword>
<dbReference type="AlphaFoldDB" id="A0AAE0ZEH1"/>
<evidence type="ECO:0000313" key="5">
    <source>
        <dbReference type="EMBL" id="KAK3767710.1"/>
    </source>
</evidence>
<dbReference type="InterPro" id="IPR044156">
    <property type="entry name" value="Galectin-like"/>
</dbReference>
<keyword evidence="6" id="KW-1185">Reference proteome</keyword>
<dbReference type="EMBL" id="JAWDGP010004114">
    <property type="protein sequence ID" value="KAK3767710.1"/>
    <property type="molecule type" value="Genomic_DNA"/>
</dbReference>
<organism evidence="5 6">
    <name type="scientific">Elysia crispata</name>
    <name type="common">lettuce slug</name>
    <dbReference type="NCBI Taxonomy" id="231223"/>
    <lineage>
        <taxon>Eukaryota</taxon>
        <taxon>Metazoa</taxon>
        <taxon>Spiralia</taxon>
        <taxon>Lophotrochozoa</taxon>
        <taxon>Mollusca</taxon>
        <taxon>Gastropoda</taxon>
        <taxon>Heterobranchia</taxon>
        <taxon>Euthyneura</taxon>
        <taxon>Panpulmonata</taxon>
        <taxon>Sacoglossa</taxon>
        <taxon>Placobranchoidea</taxon>
        <taxon>Plakobranchidae</taxon>
        <taxon>Elysia</taxon>
    </lineage>
</organism>
<accession>A0AAE0ZEH1</accession>
<keyword evidence="1 3" id="KW-0430">Lectin</keyword>
<proteinExistence type="predicted"/>
<feature type="domain" description="Galectin" evidence="4">
    <location>
        <begin position="152"/>
        <end position="283"/>
    </location>
</feature>